<evidence type="ECO:0000313" key="4">
    <source>
        <dbReference type="Proteomes" id="UP001195769"/>
    </source>
</evidence>
<sequence length="523" mass="58307">MPPRLVGRGRGHGRGHGTQPDPTSLRNHSSISLLLPFVPMTSSYDAYGSAYRHSPGPPIEAVSYSAISEPSPSCIPTLHCPEQPASFRLHGRHKPAHPPKTLKPTILTPGDVQSVEDQDVITTARKLIVIDMITVHGWLTKVNKAVLQSAIRECINQGNAKHNRTLEATGDVISLVSQELSTVRGRLATISEAHTHHYALRPEVSISDEDDQRYMEHRRSILYDTSQANYPNYFLHYCNPKIGELVLFGHPAIRGTHLVGWYDNPLSPIYDESYRRKITMTPERMLTLSAASIHCGIDRHVEGCLLRLGSVLSFEGSAYACVEQGIYDVFMAAKRMHPEMMEKFMYNLHQEGLAKMRKRLGISSPTKGLNIYIPSADDLSADRNSLRLEEAPSPGPSNYLHLEVLSAGPSTSSYPHFDQPPPSPFPQMGHLEAPYPDMPGRYSPTAHFPRCVTIAWTLANSLQSKMRCWWTPTTTHRIKVLNHRTRSLLCRGGYSTTSTGEDALEGFGEFENFAPGSWNASYY</sequence>
<feature type="domain" description="DUF6532" evidence="2">
    <location>
        <begin position="128"/>
        <end position="304"/>
    </location>
</feature>
<protein>
    <recommendedName>
        <fullName evidence="2">DUF6532 domain-containing protein</fullName>
    </recommendedName>
</protein>
<dbReference type="GeneID" id="64661677"/>
<feature type="region of interest" description="Disordered" evidence="1">
    <location>
        <begin position="411"/>
        <end position="432"/>
    </location>
</feature>
<dbReference type="EMBL" id="JABBWK010000040">
    <property type="protein sequence ID" value="KAG1898261.1"/>
    <property type="molecule type" value="Genomic_DNA"/>
</dbReference>
<dbReference type="RefSeq" id="XP_041223837.1">
    <property type="nucleotide sequence ID" value="XM_041367379.1"/>
</dbReference>
<keyword evidence="4" id="KW-1185">Reference proteome</keyword>
<comment type="caution">
    <text evidence="3">The sequence shown here is derived from an EMBL/GenBank/DDBJ whole genome shotgun (WGS) entry which is preliminary data.</text>
</comment>
<evidence type="ECO:0000256" key="1">
    <source>
        <dbReference type="SAM" id="MobiDB-lite"/>
    </source>
</evidence>
<organism evidence="3 4">
    <name type="scientific">Suillus fuscotomentosus</name>
    <dbReference type="NCBI Taxonomy" id="1912939"/>
    <lineage>
        <taxon>Eukaryota</taxon>
        <taxon>Fungi</taxon>
        <taxon>Dikarya</taxon>
        <taxon>Basidiomycota</taxon>
        <taxon>Agaricomycotina</taxon>
        <taxon>Agaricomycetes</taxon>
        <taxon>Agaricomycetidae</taxon>
        <taxon>Boletales</taxon>
        <taxon>Suillineae</taxon>
        <taxon>Suillaceae</taxon>
        <taxon>Suillus</taxon>
    </lineage>
</organism>
<dbReference type="InterPro" id="IPR045341">
    <property type="entry name" value="DUF6532"/>
</dbReference>
<accession>A0AAD4E2W7</accession>
<dbReference type="Proteomes" id="UP001195769">
    <property type="component" value="Unassembled WGS sequence"/>
</dbReference>
<proteinExistence type="predicted"/>
<gene>
    <name evidence="3" type="ORF">F5891DRAFT_1190925</name>
</gene>
<evidence type="ECO:0000313" key="3">
    <source>
        <dbReference type="EMBL" id="KAG1898261.1"/>
    </source>
</evidence>
<evidence type="ECO:0000259" key="2">
    <source>
        <dbReference type="Pfam" id="PF20149"/>
    </source>
</evidence>
<reference evidence="3" key="1">
    <citation type="journal article" date="2020" name="New Phytol.">
        <title>Comparative genomics reveals dynamic genome evolution in host specialist ectomycorrhizal fungi.</title>
        <authorList>
            <person name="Lofgren L.A."/>
            <person name="Nguyen N.H."/>
            <person name="Vilgalys R."/>
            <person name="Ruytinx J."/>
            <person name="Liao H.L."/>
            <person name="Branco S."/>
            <person name="Kuo A."/>
            <person name="LaButti K."/>
            <person name="Lipzen A."/>
            <person name="Andreopoulos W."/>
            <person name="Pangilinan J."/>
            <person name="Riley R."/>
            <person name="Hundley H."/>
            <person name="Na H."/>
            <person name="Barry K."/>
            <person name="Grigoriev I.V."/>
            <person name="Stajich J.E."/>
            <person name="Kennedy P.G."/>
        </authorList>
    </citation>
    <scope>NUCLEOTIDE SEQUENCE</scope>
    <source>
        <strain evidence="3">FC203</strain>
    </source>
</reference>
<dbReference type="Pfam" id="PF20149">
    <property type="entry name" value="DUF6532"/>
    <property type="match status" value="1"/>
</dbReference>
<name>A0AAD4E2W7_9AGAM</name>
<feature type="region of interest" description="Disordered" evidence="1">
    <location>
        <begin position="1"/>
        <end position="27"/>
    </location>
</feature>
<dbReference type="AlphaFoldDB" id="A0AAD4E2W7"/>